<protein>
    <submittedName>
        <fullName evidence="2">Protein kinase-like protein</fullName>
    </submittedName>
</protein>
<sequence length="457" mass="50008">MKRTVKVKDEAGREYVLARELGAGGQGRVFAAQDGRHAVKVLTLPSAQEAERWAFRLNDVRRLPLEALNVTRPVALLARPHVGYVMPLVHGATPLADLAHAPRDVPSPLQWYIDTGGLKRRLSVLARTARVLSQLHAKGIVYGDPSPSNVLFVEDVGVQLIDVDNLSYEGRAGERRILTPRFAAPELYLERGGVNTLTDAFAFAAMAFQTLTLTHPLLGDAVNAGSPDEEEAALRGEWPWVDDPEDARNRASTGLAREAVLTPRLRRLCQEAFGVGLRNATRRPGVASWEDALREALGALTQCPQCAGHHAFSLDVCPWCDTPRPAVALAHTHVVDPASQRLADRFSLPVPSRVLSTTVLHRDAWVPITTRHLTGAPVDEPHLEVQFDGARLSVRSANGETYVLRHRERGEEAQVAARGKRVPLKGGRSAWELHLGALEGMHRALSFEVLEATHASQ</sequence>
<dbReference type="InterPro" id="IPR000719">
    <property type="entry name" value="Prot_kinase_dom"/>
</dbReference>
<accession>A0A318S5L4</accession>
<dbReference type="RefSeq" id="WP_170130968.1">
    <property type="nucleotide sequence ID" value="NZ_QJSX01000006.1"/>
</dbReference>
<evidence type="ECO:0000313" key="2">
    <source>
        <dbReference type="EMBL" id="PYE54072.1"/>
    </source>
</evidence>
<reference evidence="2 3" key="1">
    <citation type="submission" date="2018-06" db="EMBL/GenBank/DDBJ databases">
        <title>Genomic Encyclopedia of Type Strains, Phase IV (KMG-IV): sequencing the most valuable type-strain genomes for metagenomic binning, comparative biology and taxonomic classification.</title>
        <authorList>
            <person name="Goeker M."/>
        </authorList>
    </citation>
    <scope>NUCLEOTIDE SEQUENCE [LARGE SCALE GENOMIC DNA]</scope>
    <source>
        <strain evidence="2 3">DSM 18048</strain>
    </source>
</reference>
<gene>
    <name evidence="2" type="ORF">DES52_10634</name>
</gene>
<keyword evidence="2" id="KW-0808">Transferase</keyword>
<organism evidence="2 3">
    <name type="scientific">Deinococcus yavapaiensis KR-236</name>
    <dbReference type="NCBI Taxonomy" id="694435"/>
    <lineage>
        <taxon>Bacteria</taxon>
        <taxon>Thermotogati</taxon>
        <taxon>Deinococcota</taxon>
        <taxon>Deinococci</taxon>
        <taxon>Deinococcales</taxon>
        <taxon>Deinococcaceae</taxon>
        <taxon>Deinococcus</taxon>
    </lineage>
</organism>
<dbReference type="Proteomes" id="UP000248326">
    <property type="component" value="Unassembled WGS sequence"/>
</dbReference>
<dbReference type="InterPro" id="IPR011009">
    <property type="entry name" value="Kinase-like_dom_sf"/>
</dbReference>
<evidence type="ECO:0000313" key="3">
    <source>
        <dbReference type="Proteomes" id="UP000248326"/>
    </source>
</evidence>
<keyword evidence="2" id="KW-0418">Kinase</keyword>
<dbReference type="AlphaFoldDB" id="A0A318S5L4"/>
<evidence type="ECO:0000259" key="1">
    <source>
        <dbReference type="PROSITE" id="PS50011"/>
    </source>
</evidence>
<name>A0A318S5L4_9DEIO</name>
<dbReference type="EMBL" id="QJSX01000006">
    <property type="protein sequence ID" value="PYE54072.1"/>
    <property type="molecule type" value="Genomic_DNA"/>
</dbReference>
<proteinExistence type="predicted"/>
<dbReference type="SUPFAM" id="SSF56112">
    <property type="entry name" value="Protein kinase-like (PK-like)"/>
    <property type="match status" value="1"/>
</dbReference>
<comment type="caution">
    <text evidence="2">The sequence shown here is derived from an EMBL/GenBank/DDBJ whole genome shotgun (WGS) entry which is preliminary data.</text>
</comment>
<dbReference type="PROSITE" id="PS50011">
    <property type="entry name" value="PROTEIN_KINASE_DOM"/>
    <property type="match status" value="1"/>
</dbReference>
<dbReference type="SMART" id="SM00220">
    <property type="entry name" value="S_TKc"/>
    <property type="match status" value="1"/>
</dbReference>
<dbReference type="Gene3D" id="1.10.510.10">
    <property type="entry name" value="Transferase(Phosphotransferase) domain 1"/>
    <property type="match status" value="1"/>
</dbReference>
<feature type="domain" description="Protein kinase" evidence="1">
    <location>
        <begin position="15"/>
        <end position="297"/>
    </location>
</feature>
<keyword evidence="3" id="KW-1185">Reference proteome</keyword>
<dbReference type="GO" id="GO:0005524">
    <property type="term" value="F:ATP binding"/>
    <property type="evidence" value="ECO:0007669"/>
    <property type="project" value="InterPro"/>
</dbReference>
<dbReference type="GO" id="GO:0004672">
    <property type="term" value="F:protein kinase activity"/>
    <property type="evidence" value="ECO:0007669"/>
    <property type="project" value="InterPro"/>
</dbReference>